<proteinExistence type="predicted"/>
<dbReference type="EMBL" id="DF973306">
    <property type="protein sequence ID" value="GAU25166.1"/>
    <property type="molecule type" value="Genomic_DNA"/>
</dbReference>
<sequence>MGKRKRRKEEIAEDCCFMCKDGGEMRVPIIATNAVDHRSLCVCAAQQLFVENATMGLNLLLSKETKDFVGTAQNLHFLLRTTLTLILME</sequence>
<name>A0A2Z6M0I6_TRISU</name>
<dbReference type="OrthoDB" id="6415790at2759"/>
<dbReference type="Proteomes" id="UP000242715">
    <property type="component" value="Unassembled WGS sequence"/>
</dbReference>
<accession>A0A2Z6M0I6</accession>
<evidence type="ECO:0000313" key="2">
    <source>
        <dbReference type="Proteomes" id="UP000242715"/>
    </source>
</evidence>
<reference evidence="2" key="1">
    <citation type="journal article" date="2017" name="Front. Plant Sci.">
        <title>Climate Clever Clovers: New Paradigm to Reduce the Environmental Footprint of Ruminants by Breeding Low Methanogenic Forages Utilizing Haplotype Variation.</title>
        <authorList>
            <person name="Kaur P."/>
            <person name="Appels R."/>
            <person name="Bayer P.E."/>
            <person name="Keeble-Gagnere G."/>
            <person name="Wang J."/>
            <person name="Hirakawa H."/>
            <person name="Shirasawa K."/>
            <person name="Vercoe P."/>
            <person name="Stefanova K."/>
            <person name="Durmic Z."/>
            <person name="Nichols P."/>
            <person name="Revell C."/>
            <person name="Isobe S.N."/>
            <person name="Edwards D."/>
            <person name="Erskine W."/>
        </authorList>
    </citation>
    <scope>NUCLEOTIDE SEQUENCE [LARGE SCALE GENOMIC DNA]</scope>
    <source>
        <strain evidence="2">cv. Daliak</strain>
    </source>
</reference>
<gene>
    <name evidence="1" type="ORF">TSUD_150650</name>
</gene>
<keyword evidence="2" id="KW-1185">Reference proteome</keyword>
<organism evidence="1 2">
    <name type="scientific">Trifolium subterraneum</name>
    <name type="common">Subterranean clover</name>
    <dbReference type="NCBI Taxonomy" id="3900"/>
    <lineage>
        <taxon>Eukaryota</taxon>
        <taxon>Viridiplantae</taxon>
        <taxon>Streptophyta</taxon>
        <taxon>Embryophyta</taxon>
        <taxon>Tracheophyta</taxon>
        <taxon>Spermatophyta</taxon>
        <taxon>Magnoliopsida</taxon>
        <taxon>eudicotyledons</taxon>
        <taxon>Gunneridae</taxon>
        <taxon>Pentapetalae</taxon>
        <taxon>rosids</taxon>
        <taxon>fabids</taxon>
        <taxon>Fabales</taxon>
        <taxon>Fabaceae</taxon>
        <taxon>Papilionoideae</taxon>
        <taxon>50 kb inversion clade</taxon>
        <taxon>NPAAA clade</taxon>
        <taxon>Hologalegina</taxon>
        <taxon>IRL clade</taxon>
        <taxon>Trifolieae</taxon>
        <taxon>Trifolium</taxon>
    </lineage>
</organism>
<dbReference type="AlphaFoldDB" id="A0A2Z6M0I6"/>
<evidence type="ECO:0000313" key="1">
    <source>
        <dbReference type="EMBL" id="GAU25166.1"/>
    </source>
</evidence>
<protein>
    <submittedName>
        <fullName evidence="1">Uncharacterized protein</fullName>
    </submittedName>
</protein>